<comment type="caution">
    <text evidence="1">The sequence shown here is derived from an EMBL/GenBank/DDBJ whole genome shotgun (WGS) entry which is preliminary data.</text>
</comment>
<protein>
    <submittedName>
        <fullName evidence="1">Uncharacterized protein</fullName>
    </submittedName>
</protein>
<dbReference type="Proteomes" id="UP001500908">
    <property type="component" value="Unassembled WGS sequence"/>
</dbReference>
<proteinExistence type="predicted"/>
<sequence>MTEAAVRIYDIMACNVYWDFESPLQREQHKFLVSFYPTEVATPELIQRIVARGPQGYEVEISNQRFTPSNTDGYIYDRTLNYYWYMLNLPTGYLPEGEYTIEVTCTNGEVLRKSRVQRDAPSQALISAYTEHRDTIVDSFSPAKSEQLPAGTSLENLRCQWSTLRDLGGPDAFYIYRLSQGRSAREFDTQNLTWWDNIFIQRAHGNPEAGHNRGEVTVGAPLRPATPYAYFVEVTDANAQSETNICIFQPHQMFVTP</sequence>
<gene>
    <name evidence="1" type="ORF">GCM10022402_46560</name>
</gene>
<dbReference type="RefSeq" id="WP_344976532.1">
    <property type="nucleotide sequence ID" value="NZ_BAABDD010000040.1"/>
</dbReference>
<keyword evidence="2" id="KW-1185">Reference proteome</keyword>
<dbReference type="EMBL" id="BAABDD010000040">
    <property type="protein sequence ID" value="GAA3763926.1"/>
    <property type="molecule type" value="Genomic_DNA"/>
</dbReference>
<reference evidence="2" key="1">
    <citation type="journal article" date="2019" name="Int. J. Syst. Evol. Microbiol.">
        <title>The Global Catalogue of Microorganisms (GCM) 10K type strain sequencing project: providing services to taxonomists for standard genome sequencing and annotation.</title>
        <authorList>
            <consortium name="The Broad Institute Genomics Platform"/>
            <consortium name="The Broad Institute Genome Sequencing Center for Infectious Disease"/>
            <person name="Wu L."/>
            <person name="Ma J."/>
        </authorList>
    </citation>
    <scope>NUCLEOTIDE SEQUENCE [LARGE SCALE GENOMIC DNA]</scope>
    <source>
        <strain evidence="2">JCM 17137</strain>
    </source>
</reference>
<evidence type="ECO:0000313" key="1">
    <source>
        <dbReference type="EMBL" id="GAA3763926.1"/>
    </source>
</evidence>
<evidence type="ECO:0000313" key="2">
    <source>
        <dbReference type="Proteomes" id="UP001500908"/>
    </source>
</evidence>
<name>A0ABP7GLM0_9ACTN</name>
<accession>A0ABP7GLM0</accession>
<organism evidence="1 2">
    <name type="scientific">Salinactinospora qingdaonensis</name>
    <dbReference type="NCBI Taxonomy" id="702744"/>
    <lineage>
        <taxon>Bacteria</taxon>
        <taxon>Bacillati</taxon>
        <taxon>Actinomycetota</taxon>
        <taxon>Actinomycetes</taxon>
        <taxon>Streptosporangiales</taxon>
        <taxon>Nocardiopsidaceae</taxon>
        <taxon>Salinactinospora</taxon>
    </lineage>
</organism>